<evidence type="ECO:0000313" key="2">
    <source>
        <dbReference type="Proteomes" id="UP000789759"/>
    </source>
</evidence>
<organism evidence="1 2">
    <name type="scientific">Cetraspora pellucida</name>
    <dbReference type="NCBI Taxonomy" id="1433469"/>
    <lineage>
        <taxon>Eukaryota</taxon>
        <taxon>Fungi</taxon>
        <taxon>Fungi incertae sedis</taxon>
        <taxon>Mucoromycota</taxon>
        <taxon>Glomeromycotina</taxon>
        <taxon>Glomeromycetes</taxon>
        <taxon>Diversisporales</taxon>
        <taxon>Gigasporaceae</taxon>
        <taxon>Cetraspora</taxon>
    </lineage>
</organism>
<reference evidence="1" key="1">
    <citation type="submission" date="2021-06" db="EMBL/GenBank/DDBJ databases">
        <authorList>
            <person name="Kallberg Y."/>
            <person name="Tangrot J."/>
            <person name="Rosling A."/>
        </authorList>
    </citation>
    <scope>NUCLEOTIDE SEQUENCE</scope>
    <source>
        <strain evidence="1">FL966</strain>
    </source>
</reference>
<dbReference type="Proteomes" id="UP000789759">
    <property type="component" value="Unassembled WGS sequence"/>
</dbReference>
<protein>
    <submittedName>
        <fullName evidence="1">22653_t:CDS:1</fullName>
    </submittedName>
</protein>
<dbReference type="EMBL" id="CAJVQA010025948">
    <property type="protein sequence ID" value="CAG8787591.1"/>
    <property type="molecule type" value="Genomic_DNA"/>
</dbReference>
<keyword evidence="2" id="KW-1185">Reference proteome</keyword>
<comment type="caution">
    <text evidence="1">The sequence shown here is derived from an EMBL/GenBank/DDBJ whole genome shotgun (WGS) entry which is preliminary data.</text>
</comment>
<proteinExistence type="predicted"/>
<dbReference type="OrthoDB" id="2366576at2759"/>
<accession>A0A9N9JQH8</accession>
<evidence type="ECO:0000313" key="1">
    <source>
        <dbReference type="EMBL" id="CAG8787591.1"/>
    </source>
</evidence>
<gene>
    <name evidence="1" type="ORF">CPELLU_LOCUS16800</name>
</gene>
<name>A0A9N9JQH8_9GLOM</name>
<dbReference type="AlphaFoldDB" id="A0A9N9JQH8"/>
<sequence>MTESSEEEVLYVGSSLKPIITKSSEEKIFDVGSSLDYTSYLRIHDDLLSCNNIKSSSLYSEKKFAIWELAFICDHGCTYESNSTKDTNTKKTQCHFLVNVSCPKINNSENSVIVNKIVDEHNHLLNPKKIKFEDNKKFTDVMLENVRFMTIYCKFGATSQRKFLEEKYPTQLIYSKDLYAAIQKFRPNSKTLNNNAVQISNWLDQKKDTDSRWIVARDWDDDNTLTRLLWMN</sequence>